<organism evidence="6 7">
    <name type="scientific">Roseicella aquatilis</name>
    <dbReference type="NCBI Taxonomy" id="2527868"/>
    <lineage>
        <taxon>Bacteria</taxon>
        <taxon>Pseudomonadati</taxon>
        <taxon>Pseudomonadota</taxon>
        <taxon>Alphaproteobacteria</taxon>
        <taxon>Acetobacterales</taxon>
        <taxon>Roseomonadaceae</taxon>
        <taxon>Roseicella</taxon>
    </lineage>
</organism>
<dbReference type="EMBL" id="SKBM01000032">
    <property type="protein sequence ID" value="TCZ54590.1"/>
    <property type="molecule type" value="Genomic_DNA"/>
</dbReference>
<accession>A0A4R4D3P5</accession>
<proteinExistence type="predicted"/>
<evidence type="ECO:0000313" key="6">
    <source>
        <dbReference type="EMBL" id="TCZ54590.1"/>
    </source>
</evidence>
<evidence type="ECO:0000256" key="1">
    <source>
        <dbReference type="ARBA" id="ARBA00022679"/>
    </source>
</evidence>
<feature type="domain" description="Protein kinase" evidence="5">
    <location>
        <begin position="93"/>
        <end position="381"/>
    </location>
</feature>
<name>A0A4R4D3P5_9PROT</name>
<dbReference type="OrthoDB" id="9801841at2"/>
<evidence type="ECO:0000259" key="5">
    <source>
        <dbReference type="PROSITE" id="PS50011"/>
    </source>
</evidence>
<dbReference type="InterPro" id="IPR000719">
    <property type="entry name" value="Prot_kinase_dom"/>
</dbReference>
<dbReference type="SUPFAM" id="SSF56112">
    <property type="entry name" value="Protein kinase-like (PK-like)"/>
    <property type="match status" value="1"/>
</dbReference>
<dbReference type="Gene3D" id="3.30.200.20">
    <property type="entry name" value="Phosphorylase Kinase, domain 1"/>
    <property type="match status" value="1"/>
</dbReference>
<keyword evidence="2" id="KW-0547">Nucleotide-binding</keyword>
<dbReference type="Proteomes" id="UP000295023">
    <property type="component" value="Unassembled WGS sequence"/>
</dbReference>
<protein>
    <recommendedName>
        <fullName evidence="5">Protein kinase domain-containing protein</fullName>
    </recommendedName>
</protein>
<reference evidence="6 7" key="1">
    <citation type="submission" date="2019-03" db="EMBL/GenBank/DDBJ databases">
        <title>Paracraurococcus aquatilis NE82 genome sequence.</title>
        <authorList>
            <person name="Zhao Y."/>
            <person name="Du Z."/>
        </authorList>
    </citation>
    <scope>NUCLEOTIDE SEQUENCE [LARGE SCALE GENOMIC DNA]</scope>
    <source>
        <strain evidence="6 7">NE82</strain>
    </source>
</reference>
<comment type="caution">
    <text evidence="6">The sequence shown here is derived from an EMBL/GenBank/DDBJ whole genome shotgun (WGS) entry which is preliminary data.</text>
</comment>
<dbReference type="PANTHER" id="PTHR43289">
    <property type="entry name" value="MITOGEN-ACTIVATED PROTEIN KINASE KINASE KINASE 20-RELATED"/>
    <property type="match status" value="1"/>
</dbReference>
<dbReference type="Gene3D" id="1.10.510.10">
    <property type="entry name" value="Transferase(Phosphotransferase) domain 1"/>
    <property type="match status" value="1"/>
</dbReference>
<keyword evidence="3" id="KW-0418">Kinase</keyword>
<dbReference type="GO" id="GO:0005524">
    <property type="term" value="F:ATP binding"/>
    <property type="evidence" value="ECO:0007669"/>
    <property type="project" value="UniProtKB-KW"/>
</dbReference>
<gene>
    <name evidence="6" type="ORF">EXY23_23240</name>
</gene>
<evidence type="ECO:0000256" key="3">
    <source>
        <dbReference type="ARBA" id="ARBA00022777"/>
    </source>
</evidence>
<evidence type="ECO:0000313" key="7">
    <source>
        <dbReference type="Proteomes" id="UP000295023"/>
    </source>
</evidence>
<keyword evidence="4" id="KW-0067">ATP-binding</keyword>
<keyword evidence="1" id="KW-0808">Transferase</keyword>
<dbReference type="GO" id="GO:0004674">
    <property type="term" value="F:protein serine/threonine kinase activity"/>
    <property type="evidence" value="ECO:0007669"/>
    <property type="project" value="TreeGrafter"/>
</dbReference>
<sequence length="682" mass="74781">MEERGMGAEPPRPCRCHPGRQPAWHLGAGRPRARAPLGQALTVLARAGGRAWHPMQVKRVVAASHGQGGTNMEKPAVQIGHLVDAHRAKDRWTLKKPPIGGGGQGWTYRAHRHSDGIEACVKVLKDQRSEDRRRRFFEEVNALAAITNPRVPRLIETNATADRVPPGSGAVQLYLASELVAGDTLARRVEEGGPIPVRDATEMALRILETLHELHPTRVHRDLKPENVILRNGDELDPVLVDFGLSASGDDGPNTPLDQELGNRFLRLPEMAPGSARKRDAVTDVTFTAALLLFAVTGERPSFLADEAGRLPHQRGNAQRIIGEAPDMDGMRLLGVFDRAFQHSIEKRFGTAAELADALRASLEEREERGTAEDYLRSLWEPSGEVTPEQVEEFATLNKRVLSWAQGVLYELRPLPEWVNATMMAGHCPKHRTRTAVCQEMGFRVVQTTGDGQQRTTHVLPHFIAEVVGHDVVLRGEHDGVEALLLRSPLGGFEPSTEDRRSVKEFLVDCLRKTLAAGKANPLRLEFGDGPGFDDTDPHAGDAIRRVVSFAIINEGQDFIADCSVRFRGIVPPLGAVFAPGALLRDGIDLPPGQRRFVRLAYYDEEFPTGHVSQRIGLCTPPSNALGGGFGSLVISEEVRSYEIVLEASAPGVPAVLERVTLSVDAEKRLRMEKLSVDSHSD</sequence>
<evidence type="ECO:0000256" key="4">
    <source>
        <dbReference type="ARBA" id="ARBA00022840"/>
    </source>
</evidence>
<keyword evidence="7" id="KW-1185">Reference proteome</keyword>
<dbReference type="PROSITE" id="PS50011">
    <property type="entry name" value="PROTEIN_KINASE_DOM"/>
    <property type="match status" value="1"/>
</dbReference>
<dbReference type="SMART" id="SM00220">
    <property type="entry name" value="S_TKc"/>
    <property type="match status" value="1"/>
</dbReference>
<dbReference type="InterPro" id="IPR011009">
    <property type="entry name" value="Kinase-like_dom_sf"/>
</dbReference>
<dbReference type="AlphaFoldDB" id="A0A4R4D3P5"/>
<dbReference type="Pfam" id="PF00069">
    <property type="entry name" value="Pkinase"/>
    <property type="match status" value="1"/>
</dbReference>
<evidence type="ECO:0000256" key="2">
    <source>
        <dbReference type="ARBA" id="ARBA00022741"/>
    </source>
</evidence>
<dbReference type="PANTHER" id="PTHR43289:SF34">
    <property type="entry name" value="SERINE_THREONINE-PROTEIN KINASE YBDM-RELATED"/>
    <property type="match status" value="1"/>
</dbReference>